<reference evidence="1 2" key="1">
    <citation type="submission" date="2019-10" db="EMBL/GenBank/DDBJ databases">
        <title>Cognatihalovulum marinum gen. nov. sp. nov., a new member of the family Rhodobacteraceae isolated from deep seawater of the Northwest Indian Ocean.</title>
        <authorList>
            <person name="Ruan C."/>
            <person name="Wang J."/>
            <person name="Zheng X."/>
            <person name="Song L."/>
            <person name="Zhu Y."/>
            <person name="Huang Y."/>
            <person name="Lu Z."/>
            <person name="Du W."/>
            <person name="Huang L."/>
            <person name="Dai X."/>
        </authorList>
    </citation>
    <scope>NUCLEOTIDE SEQUENCE [LARGE SCALE GENOMIC DNA]</scope>
    <source>
        <strain evidence="1 2">2CG4</strain>
    </source>
</reference>
<dbReference type="InterPro" id="IPR009531">
    <property type="entry name" value="DUF1150"/>
</dbReference>
<name>A0A6L5Z133_9RHOB</name>
<dbReference type="RefSeq" id="WP_154446173.1">
    <property type="nucleotide sequence ID" value="NZ_WIND01000005.1"/>
</dbReference>
<protein>
    <submittedName>
        <fullName evidence="1">DUF1150 family protein</fullName>
    </submittedName>
</protein>
<sequence length="75" mass="8526">MANYPYMTPGDDRQIAYVRRVDPETLPVEIRDQTRGMAEIYSINGADGQVLALVDDREKAFIVARMNEMQPVSVH</sequence>
<organism evidence="1 2">
    <name type="scientific">Halovulum marinum</name>
    <dbReference type="NCBI Taxonomy" id="2662447"/>
    <lineage>
        <taxon>Bacteria</taxon>
        <taxon>Pseudomonadati</taxon>
        <taxon>Pseudomonadota</taxon>
        <taxon>Alphaproteobacteria</taxon>
        <taxon>Rhodobacterales</taxon>
        <taxon>Paracoccaceae</taxon>
        <taxon>Halovulum</taxon>
    </lineage>
</organism>
<dbReference type="AlphaFoldDB" id="A0A6L5Z133"/>
<evidence type="ECO:0000313" key="2">
    <source>
        <dbReference type="Proteomes" id="UP000474957"/>
    </source>
</evidence>
<accession>A0A6L5Z133</accession>
<keyword evidence="2" id="KW-1185">Reference proteome</keyword>
<proteinExistence type="predicted"/>
<dbReference type="Pfam" id="PF06620">
    <property type="entry name" value="DUF1150"/>
    <property type="match status" value="1"/>
</dbReference>
<evidence type="ECO:0000313" key="1">
    <source>
        <dbReference type="EMBL" id="MSU89684.1"/>
    </source>
</evidence>
<dbReference type="Proteomes" id="UP000474957">
    <property type="component" value="Unassembled WGS sequence"/>
</dbReference>
<gene>
    <name evidence="1" type="ORF">GE300_08640</name>
</gene>
<dbReference type="EMBL" id="WIND01000005">
    <property type="protein sequence ID" value="MSU89684.1"/>
    <property type="molecule type" value="Genomic_DNA"/>
</dbReference>
<comment type="caution">
    <text evidence="1">The sequence shown here is derived from an EMBL/GenBank/DDBJ whole genome shotgun (WGS) entry which is preliminary data.</text>
</comment>